<keyword evidence="4" id="KW-1185">Reference proteome</keyword>
<feature type="region of interest" description="Disordered" evidence="1">
    <location>
        <begin position="224"/>
        <end position="250"/>
    </location>
</feature>
<dbReference type="Pfam" id="PF14333">
    <property type="entry name" value="DUF4389"/>
    <property type="match status" value="2"/>
</dbReference>
<dbReference type="EMBL" id="BMLB01000003">
    <property type="protein sequence ID" value="GGK68930.1"/>
    <property type="molecule type" value="Genomic_DNA"/>
</dbReference>
<protein>
    <recommendedName>
        <fullName evidence="5">DUF4389 domain-containing protein</fullName>
    </recommendedName>
</protein>
<evidence type="ECO:0000313" key="4">
    <source>
        <dbReference type="Proteomes" id="UP000662111"/>
    </source>
</evidence>
<reference evidence="4" key="1">
    <citation type="journal article" date="2019" name="Int. J. Syst. Evol. Microbiol.">
        <title>The Global Catalogue of Microorganisms (GCM) 10K type strain sequencing project: providing services to taxonomists for standard genome sequencing and annotation.</title>
        <authorList>
            <consortium name="The Broad Institute Genomics Platform"/>
            <consortium name="The Broad Institute Genome Sequencing Center for Infectious Disease"/>
            <person name="Wu L."/>
            <person name="Ma J."/>
        </authorList>
    </citation>
    <scope>NUCLEOTIDE SEQUENCE [LARGE SCALE GENOMIC DNA]</scope>
    <source>
        <strain evidence="4">CGMCC 1.5362</strain>
    </source>
</reference>
<dbReference type="InterPro" id="IPR025498">
    <property type="entry name" value="DUF4389"/>
</dbReference>
<proteinExistence type="predicted"/>
<evidence type="ECO:0000256" key="2">
    <source>
        <dbReference type="SAM" id="Phobius"/>
    </source>
</evidence>
<sequence length="473" mass="49572">MAMTAVLATGTVPAYPVHLTAPPTPDRPSRGLWLVKWLLVIPHVVVLALLWAAFLVLSVVALVSILATGRYPRAIFDFNVGVMRWGWRVSYYSYGALATDRYPPFTLHDVPDYPAHLDVDYPEHLSRGKALVKWWLLVLPHYLLAGAISYATITLGDERGRGELIFEGGLIGMIALIVGVALLFTGRYPQGLYDLLLGINRWTMRVTGYAALMTDVYPPFRLDQGGQVEPRPAPEDTAYPPPLGEPVAAPAAQPARPASVWTAGPVATVVAGAVAVLLGLGTTTTGGVLLAAPDDGFVTSPTLTVDSPGYAVATETALLEGAAVDDALGLIRIRAEATDGGEVFVGIAEAREAQAYLAGVRHTVLRGALPGGDLQRSGAAPATLPQQTDAWLASASGPGRQAVEIEARPGSWVAVVMPTDGSAGVSAKVDVAATFPWLEPAAGALLTVGIILLLGGAAAVTLGVRTASAREHR</sequence>
<feature type="transmembrane region" description="Helical" evidence="2">
    <location>
        <begin position="165"/>
        <end position="184"/>
    </location>
</feature>
<keyword evidence="2" id="KW-1133">Transmembrane helix</keyword>
<evidence type="ECO:0000256" key="1">
    <source>
        <dbReference type="SAM" id="MobiDB-lite"/>
    </source>
</evidence>
<comment type="caution">
    <text evidence="3">The sequence shown here is derived from an EMBL/GenBank/DDBJ whole genome shotgun (WGS) entry which is preliminary data.</text>
</comment>
<name>A0ABQ2F8F4_9MICO</name>
<evidence type="ECO:0000313" key="3">
    <source>
        <dbReference type="EMBL" id="GGK68930.1"/>
    </source>
</evidence>
<accession>A0ABQ2F8F4</accession>
<feature type="transmembrane region" description="Helical" evidence="2">
    <location>
        <begin position="134"/>
        <end position="153"/>
    </location>
</feature>
<dbReference type="Proteomes" id="UP000662111">
    <property type="component" value="Unassembled WGS sequence"/>
</dbReference>
<feature type="transmembrane region" description="Helical" evidence="2">
    <location>
        <begin position="40"/>
        <end position="67"/>
    </location>
</feature>
<organism evidence="3 4">
    <name type="scientific">Ornithinimicrobium pekingense</name>
    <dbReference type="NCBI Taxonomy" id="384677"/>
    <lineage>
        <taxon>Bacteria</taxon>
        <taxon>Bacillati</taxon>
        <taxon>Actinomycetota</taxon>
        <taxon>Actinomycetes</taxon>
        <taxon>Micrococcales</taxon>
        <taxon>Ornithinimicrobiaceae</taxon>
        <taxon>Ornithinimicrobium</taxon>
    </lineage>
</organism>
<feature type="transmembrane region" description="Helical" evidence="2">
    <location>
        <begin position="266"/>
        <end position="292"/>
    </location>
</feature>
<feature type="transmembrane region" description="Helical" evidence="2">
    <location>
        <begin position="441"/>
        <end position="464"/>
    </location>
</feature>
<evidence type="ECO:0008006" key="5">
    <source>
        <dbReference type="Google" id="ProtNLM"/>
    </source>
</evidence>
<gene>
    <name evidence="3" type="ORF">GCM10011509_16660</name>
</gene>
<keyword evidence="2" id="KW-0812">Transmembrane</keyword>
<keyword evidence="2" id="KW-0472">Membrane</keyword>